<name>A0ABR1JM09_9AGAR</name>
<evidence type="ECO:0000259" key="2">
    <source>
        <dbReference type="Pfam" id="PF10469"/>
    </source>
</evidence>
<dbReference type="EMBL" id="JBANRG010000010">
    <property type="protein sequence ID" value="KAK7462860.1"/>
    <property type="molecule type" value="Genomic_DNA"/>
</dbReference>
<dbReference type="Pfam" id="PF10469">
    <property type="entry name" value="AKAP7_NLS"/>
    <property type="match status" value="1"/>
</dbReference>
<dbReference type="PANTHER" id="PTHR13360">
    <property type="entry name" value="ACTIVATING SIGNAL COINTEGRATOR 1 COMPLEX SUBUNIT 1"/>
    <property type="match status" value="1"/>
</dbReference>
<reference evidence="3 4" key="1">
    <citation type="submission" date="2024-01" db="EMBL/GenBank/DDBJ databases">
        <title>A draft genome for the cacao thread blight pathogen Marasmiellus scandens.</title>
        <authorList>
            <person name="Baruah I.K."/>
            <person name="Leung J."/>
            <person name="Bukari Y."/>
            <person name="Amoako-Attah I."/>
            <person name="Meinhardt L.W."/>
            <person name="Bailey B.A."/>
            <person name="Cohen S.P."/>
        </authorList>
    </citation>
    <scope>NUCLEOTIDE SEQUENCE [LARGE SCALE GENOMIC DNA]</scope>
    <source>
        <strain evidence="3 4">GH-19</strain>
    </source>
</reference>
<dbReference type="Gene3D" id="3.90.1140.10">
    <property type="entry name" value="Cyclic phosphodiesterase"/>
    <property type="match status" value="1"/>
</dbReference>
<evidence type="ECO:0000256" key="1">
    <source>
        <dbReference type="SAM" id="MobiDB-lite"/>
    </source>
</evidence>
<feature type="region of interest" description="Disordered" evidence="1">
    <location>
        <begin position="251"/>
        <end position="271"/>
    </location>
</feature>
<dbReference type="PANTHER" id="PTHR13360:SF1">
    <property type="entry name" value="ACTIVATING SIGNAL COINTEGRATOR 1 COMPLEX SUBUNIT 1"/>
    <property type="match status" value="1"/>
</dbReference>
<feature type="region of interest" description="Disordered" evidence="1">
    <location>
        <begin position="1"/>
        <end position="52"/>
    </location>
</feature>
<keyword evidence="4" id="KW-1185">Reference proteome</keyword>
<feature type="domain" description="A-kinase anchor protein 7-like phosphoesterase" evidence="2">
    <location>
        <begin position="49"/>
        <end position="310"/>
    </location>
</feature>
<gene>
    <name evidence="3" type="ORF">VKT23_007436</name>
</gene>
<dbReference type="InterPro" id="IPR019510">
    <property type="entry name" value="AKAP7-like_phosphoesterase"/>
</dbReference>
<organism evidence="3 4">
    <name type="scientific">Marasmiellus scandens</name>
    <dbReference type="NCBI Taxonomy" id="2682957"/>
    <lineage>
        <taxon>Eukaryota</taxon>
        <taxon>Fungi</taxon>
        <taxon>Dikarya</taxon>
        <taxon>Basidiomycota</taxon>
        <taxon>Agaricomycotina</taxon>
        <taxon>Agaricomycetes</taxon>
        <taxon>Agaricomycetidae</taxon>
        <taxon>Agaricales</taxon>
        <taxon>Marasmiineae</taxon>
        <taxon>Omphalotaceae</taxon>
        <taxon>Marasmiellus</taxon>
    </lineage>
</organism>
<evidence type="ECO:0000313" key="4">
    <source>
        <dbReference type="Proteomes" id="UP001498398"/>
    </source>
</evidence>
<feature type="compositionally biased region" description="Basic residues" evidence="1">
    <location>
        <begin position="17"/>
        <end position="38"/>
    </location>
</feature>
<comment type="caution">
    <text evidence="3">The sequence shown here is derived from an EMBL/GenBank/DDBJ whole genome shotgun (WGS) entry which is preliminary data.</text>
</comment>
<protein>
    <recommendedName>
        <fullName evidence="2">A-kinase anchor protein 7-like phosphoesterase domain-containing protein</fullName>
    </recommendedName>
</protein>
<proteinExistence type="predicted"/>
<evidence type="ECO:0000313" key="3">
    <source>
        <dbReference type="EMBL" id="KAK7462860.1"/>
    </source>
</evidence>
<dbReference type="InterPro" id="IPR009210">
    <property type="entry name" value="ASCC1"/>
</dbReference>
<dbReference type="Proteomes" id="UP001498398">
    <property type="component" value="Unassembled WGS sequence"/>
</dbReference>
<accession>A0ABR1JM09</accession>
<sequence>MSSEQLPASAGNDFRGRGRGMRRGGHRGGRSGRGRGGRGAHATNDQPRPTHFLALPLGQHSTLRNRIGRFQSSLLSATNAIRGLDPTIVINPRRLHFTLGVMALQLDEETAEPSPDNGQSRKTVQSALALLQSLRPQLLSEGALDAPLELLGAFEAKEGARVLWLSPLQSDREGDSDEVKERRKKLARLSNMVHERFKEAGYITDTRPLKMHCTVINTSHRKGPPAKRRELFSYDDILASDALRDIQFSKPTEPGDGAILPTSESLSPEARSRADRAVEVSLGTYTVREIQLCIMGSHGPEGEYISVGGVSLV</sequence>